<protein>
    <recommendedName>
        <fullName evidence="1">SURF1-like protein</fullName>
    </recommendedName>
</protein>
<accession>A0ABV5KGZ8</accession>
<evidence type="ECO:0000313" key="3">
    <source>
        <dbReference type="EMBL" id="MFB9315388.1"/>
    </source>
</evidence>
<organism evidence="3 4">
    <name type="scientific">Nocardioides plantarum</name>
    <dbReference type="NCBI Taxonomy" id="29299"/>
    <lineage>
        <taxon>Bacteria</taxon>
        <taxon>Bacillati</taxon>
        <taxon>Actinomycetota</taxon>
        <taxon>Actinomycetes</taxon>
        <taxon>Propionibacteriales</taxon>
        <taxon>Nocardioidaceae</taxon>
        <taxon>Nocardioides</taxon>
    </lineage>
</organism>
<proteinExistence type="inferred from homology"/>
<dbReference type="Proteomes" id="UP001589750">
    <property type="component" value="Unassembled WGS sequence"/>
</dbReference>
<sequence>MRTLLTPRMLGAHLLALIAMGAAVALGLWQYDAWQERRSAEAVDLTQDDPLPLTDVIGPSDGFPGDRVGQPVTLAGTWVPDATVLISGRVRDGVDGFWVVTPVEVADAAVPVVRGWVATAADAPAPPTGSADLVGWLQPPEGSGAVDDDPTDDVFPQLRVADLVQRLDGDVYSAYAVAQDGVGGLPAADLEELPDAGRFTALRNLLYALEWWVFAGFAGFIWWRFVRDAQAEERIDHPVASGA</sequence>
<feature type="transmembrane region" description="Helical" evidence="1">
    <location>
        <begin position="205"/>
        <end position="225"/>
    </location>
</feature>
<evidence type="ECO:0000256" key="1">
    <source>
        <dbReference type="RuleBase" id="RU363076"/>
    </source>
</evidence>
<feature type="region of interest" description="Disordered" evidence="2">
    <location>
        <begin position="124"/>
        <end position="149"/>
    </location>
</feature>
<reference evidence="3 4" key="1">
    <citation type="submission" date="2024-09" db="EMBL/GenBank/DDBJ databases">
        <authorList>
            <person name="Sun Q."/>
            <person name="Mori K."/>
        </authorList>
    </citation>
    <scope>NUCLEOTIDE SEQUENCE [LARGE SCALE GENOMIC DNA]</scope>
    <source>
        <strain evidence="3 4">JCM 9626</strain>
    </source>
</reference>
<evidence type="ECO:0000313" key="4">
    <source>
        <dbReference type="Proteomes" id="UP001589750"/>
    </source>
</evidence>
<dbReference type="CDD" id="cd06662">
    <property type="entry name" value="SURF1"/>
    <property type="match status" value="1"/>
</dbReference>
<comment type="similarity">
    <text evidence="1">Belongs to the SURF1 family.</text>
</comment>
<comment type="caution">
    <text evidence="1">Lacks conserved residue(s) required for the propagation of feature annotation.</text>
</comment>
<keyword evidence="1" id="KW-0812">Transmembrane</keyword>
<keyword evidence="4" id="KW-1185">Reference proteome</keyword>
<keyword evidence="1" id="KW-1133">Transmembrane helix</keyword>
<keyword evidence="1" id="KW-1003">Cell membrane</keyword>
<dbReference type="Pfam" id="PF02104">
    <property type="entry name" value="SURF1"/>
    <property type="match status" value="1"/>
</dbReference>
<comment type="caution">
    <text evidence="3">The sequence shown here is derived from an EMBL/GenBank/DDBJ whole genome shotgun (WGS) entry which is preliminary data.</text>
</comment>
<dbReference type="PROSITE" id="PS50895">
    <property type="entry name" value="SURF1"/>
    <property type="match status" value="1"/>
</dbReference>
<dbReference type="RefSeq" id="WP_170215336.1">
    <property type="nucleotide sequence ID" value="NZ_JBHMDG010000034.1"/>
</dbReference>
<dbReference type="InterPro" id="IPR002994">
    <property type="entry name" value="Surf1/Shy1"/>
</dbReference>
<dbReference type="EMBL" id="JBHMDG010000034">
    <property type="protein sequence ID" value="MFB9315388.1"/>
    <property type="molecule type" value="Genomic_DNA"/>
</dbReference>
<evidence type="ECO:0000256" key="2">
    <source>
        <dbReference type="SAM" id="MobiDB-lite"/>
    </source>
</evidence>
<gene>
    <name evidence="3" type="ORF">ACFFRI_20240</name>
</gene>
<comment type="subcellular location">
    <subcellularLocation>
        <location evidence="1">Cell membrane</location>
        <topology evidence="1">Multi-pass membrane protein</topology>
    </subcellularLocation>
</comment>
<name>A0ABV5KGZ8_9ACTN</name>
<keyword evidence="1" id="KW-0472">Membrane</keyword>